<evidence type="ECO:0008006" key="10">
    <source>
        <dbReference type="Google" id="ProtNLM"/>
    </source>
</evidence>
<dbReference type="EMBL" id="AP023098">
    <property type="protein sequence ID" value="BCE85244.1"/>
    <property type="molecule type" value="Genomic_DNA"/>
</dbReference>
<proteinExistence type="predicted"/>
<dbReference type="Gene3D" id="2.130.10.10">
    <property type="entry name" value="YVTN repeat-like/Quinoprotein amine dehydrogenase"/>
    <property type="match status" value="1"/>
</dbReference>
<dbReference type="EMBL" id="AP023092">
    <property type="protein sequence ID" value="BCE30080.1"/>
    <property type="molecule type" value="Genomic_DNA"/>
</dbReference>
<reference evidence="4" key="3">
    <citation type="submission" date="2020-05" db="EMBL/GenBank/DDBJ databases">
        <title>Complete genome sequence of Bradyrhizobium diazoefficiens XF2 isolated from soybean nodule.</title>
        <authorList>
            <person name="Noda R."/>
            <person name="Kakizaki K."/>
            <person name="Minamisawa K."/>
        </authorList>
    </citation>
    <scope>NUCLEOTIDE SEQUENCE</scope>
    <source>
        <strain evidence="4">XF2</strain>
    </source>
</reference>
<reference evidence="9" key="2">
    <citation type="submission" date="2020-05" db="EMBL/GenBank/DDBJ databases">
        <title>Complete genome sequence of Bradyrhizobium diazoefficiens XF10 isolated from soybean nodule.</title>
        <authorList>
            <person name="Noda R."/>
            <person name="Kakizaki K."/>
            <person name="Minamisawa K."/>
        </authorList>
    </citation>
    <scope>NUCLEOTIDE SEQUENCE</scope>
    <source>
        <strain evidence="9">XF10</strain>
    </source>
</reference>
<gene>
    <name evidence="9" type="ORF">XF10B_38300</name>
    <name evidence="3" type="ORF">XF1B_39460</name>
    <name evidence="4" type="ORF">XF2B_38490</name>
    <name evidence="5" type="ORF">XF3B_38540</name>
    <name evidence="6" type="ORF">XF4B_38620</name>
    <name evidence="7" type="ORF">XF8B_38010</name>
    <name evidence="8" type="ORF">XF9B_66650</name>
</gene>
<dbReference type="InterPro" id="IPR015943">
    <property type="entry name" value="WD40/YVTN_repeat-like_dom_sf"/>
</dbReference>
<dbReference type="SUPFAM" id="SSF69322">
    <property type="entry name" value="Tricorn protease domain 2"/>
    <property type="match status" value="1"/>
</dbReference>
<dbReference type="PANTHER" id="PTHR13720:SF33">
    <property type="entry name" value="HELP DOMAIN-CONTAINING PROTEIN"/>
    <property type="match status" value="1"/>
</dbReference>
<name>A0A810BDM2_9BRAD</name>
<accession>A0A810BDM2</accession>
<dbReference type="GeneID" id="46490699"/>
<dbReference type="RefSeq" id="WP_038966209.1">
    <property type="nucleotide sequence ID" value="NZ_AJQI01000198.1"/>
</dbReference>
<reference evidence="5" key="4">
    <citation type="submission" date="2020-05" db="EMBL/GenBank/DDBJ databases">
        <title>Complete genome sequence of Bradyrhizobium diazoefficiens XF3 isolated from soybean nodule.</title>
        <authorList>
            <person name="Noda R."/>
            <person name="Kakizaki K."/>
            <person name="Minamisawa K."/>
        </authorList>
    </citation>
    <scope>NUCLEOTIDE SEQUENCE</scope>
    <source>
        <strain evidence="5">XF3</strain>
    </source>
</reference>
<evidence type="ECO:0000313" key="4">
    <source>
        <dbReference type="EMBL" id="BCE30080.1"/>
    </source>
</evidence>
<dbReference type="EMBL" id="AP023094">
    <property type="protein sequence ID" value="BCE47513.1"/>
    <property type="molecule type" value="Genomic_DNA"/>
</dbReference>
<evidence type="ECO:0000313" key="3">
    <source>
        <dbReference type="EMBL" id="BCE21265.1"/>
    </source>
</evidence>
<dbReference type="AlphaFoldDB" id="A0A810BDM2"/>
<dbReference type="EMBL" id="AP023091">
    <property type="protein sequence ID" value="BCE21265.1"/>
    <property type="molecule type" value="Genomic_DNA"/>
</dbReference>
<dbReference type="Pfam" id="PF00400">
    <property type="entry name" value="WD40"/>
    <property type="match status" value="2"/>
</dbReference>
<reference evidence="3" key="1">
    <citation type="submission" date="2020-05" db="EMBL/GenBank/DDBJ databases">
        <title>Complete genome sequence of Bradyrhizobium diazoefficiens XF1 isolated from soybean nodule.</title>
        <authorList>
            <person name="Noda R."/>
            <person name="Kakizaki K."/>
            <person name="Minamisawa K."/>
        </authorList>
    </citation>
    <scope>NUCLEOTIDE SEQUENCE</scope>
    <source>
        <strain evidence="3">XF1</strain>
    </source>
</reference>
<reference evidence="8" key="7">
    <citation type="submission" date="2020-05" db="EMBL/GenBank/DDBJ databases">
        <title>Complete genome sequence of Bradyrhizobium diazoefficiens XF9 isolated from soybean nodule.</title>
        <authorList>
            <person name="Noda R."/>
            <person name="Kakizaki K."/>
            <person name="Minamisawa K."/>
        </authorList>
    </citation>
    <scope>NUCLEOTIDE SEQUENCE</scope>
    <source>
        <strain evidence="8">XF9</strain>
    </source>
</reference>
<reference evidence="6" key="5">
    <citation type="submission" date="2020-05" db="EMBL/GenBank/DDBJ databases">
        <title>Complete genome sequence of Bradyrhizobium diazoefficiens XF4 isolated from soybean nodule.</title>
        <authorList>
            <person name="Noda R."/>
            <person name="Kakizaki K."/>
            <person name="Minamisawa K."/>
        </authorList>
    </citation>
    <scope>NUCLEOTIDE SEQUENCE</scope>
    <source>
        <strain evidence="6">XF4</strain>
    </source>
</reference>
<dbReference type="InterPro" id="IPR050630">
    <property type="entry name" value="WD_repeat_EMAP"/>
</dbReference>
<sequence>MDTMEAETARLYELLGRHWTMGALVTNATFDAAGQAVAFALADGSLAIAPLADSDPPKDRYRMALDGGRSTISPRRNPVPPLTKVVISDASLHLASIEPSGFIASDGSQLLHVSASGVTRQAAKLGAPIDLVAPVHAGGILAASGESVIYCDSNGEVGWLQKRAGGRSSAMAVSPDGRSFAIGADGCLLVRAFGPRPEPTVSMALGSISSLSWSPDGSWLAMSVAEVGIVLLRLADARTVRMSGYPAGVTSLSWSADSRVLVTSGAYRLIAWDVSSLDDGSEQPTSLSTGRGGFILVKAVDMHPGRPLVAAGYSDGRVVVARIGHPDELVVKPPGGGAVQALRWSADGQHLAVGTCGGEAAIVTFPPQIFK</sequence>
<evidence type="ECO:0000313" key="6">
    <source>
        <dbReference type="EMBL" id="BCE47513.1"/>
    </source>
</evidence>
<protein>
    <recommendedName>
        <fullName evidence="10">Anaphase-promoting complex subunit 4 WD40 domain-containing protein</fullName>
    </recommendedName>
</protein>
<dbReference type="PANTHER" id="PTHR13720">
    <property type="entry name" value="WD-40 REPEAT PROTEIN"/>
    <property type="match status" value="1"/>
</dbReference>
<evidence type="ECO:0000256" key="1">
    <source>
        <dbReference type="ARBA" id="ARBA00022574"/>
    </source>
</evidence>
<dbReference type="EMBL" id="AP023097">
    <property type="protein sequence ID" value="BCE73690.1"/>
    <property type="molecule type" value="Genomic_DNA"/>
</dbReference>
<evidence type="ECO:0000256" key="2">
    <source>
        <dbReference type="ARBA" id="ARBA00022737"/>
    </source>
</evidence>
<evidence type="ECO:0000313" key="9">
    <source>
        <dbReference type="EMBL" id="BCE91032.1"/>
    </source>
</evidence>
<reference evidence="7" key="6">
    <citation type="submission" date="2020-05" db="EMBL/GenBank/DDBJ databases">
        <title>Complete genome sequence of Bradyrhizobium diazoefficiens XF8 isolated from soybean nodule.</title>
        <authorList>
            <person name="Noda R."/>
            <person name="Kakizaki K."/>
            <person name="Minamisawa K."/>
        </authorList>
    </citation>
    <scope>NUCLEOTIDE SEQUENCE</scope>
    <source>
        <strain evidence="7">XF8</strain>
    </source>
</reference>
<dbReference type="GO" id="GO:0008017">
    <property type="term" value="F:microtubule binding"/>
    <property type="evidence" value="ECO:0007669"/>
    <property type="project" value="TreeGrafter"/>
</dbReference>
<dbReference type="EMBL" id="AP023093">
    <property type="protein sequence ID" value="BCE38823.1"/>
    <property type="molecule type" value="Genomic_DNA"/>
</dbReference>
<keyword evidence="1" id="KW-0853">WD repeat</keyword>
<evidence type="ECO:0000313" key="8">
    <source>
        <dbReference type="EMBL" id="BCE85244.1"/>
    </source>
</evidence>
<keyword evidence="2" id="KW-0677">Repeat</keyword>
<evidence type="ECO:0000313" key="7">
    <source>
        <dbReference type="EMBL" id="BCE73690.1"/>
    </source>
</evidence>
<dbReference type="EMBL" id="AP023099">
    <property type="protein sequence ID" value="BCE91032.1"/>
    <property type="molecule type" value="Genomic_DNA"/>
</dbReference>
<organism evidence="7">
    <name type="scientific">Bradyrhizobium diazoefficiens</name>
    <dbReference type="NCBI Taxonomy" id="1355477"/>
    <lineage>
        <taxon>Bacteria</taxon>
        <taxon>Pseudomonadati</taxon>
        <taxon>Pseudomonadota</taxon>
        <taxon>Alphaproteobacteria</taxon>
        <taxon>Hyphomicrobiales</taxon>
        <taxon>Nitrobacteraceae</taxon>
        <taxon>Bradyrhizobium</taxon>
    </lineage>
</organism>
<dbReference type="InterPro" id="IPR001680">
    <property type="entry name" value="WD40_rpt"/>
</dbReference>
<evidence type="ECO:0000313" key="5">
    <source>
        <dbReference type="EMBL" id="BCE38823.1"/>
    </source>
</evidence>